<dbReference type="RefSeq" id="WP_250875432.1">
    <property type="nucleotide sequence ID" value="NZ_JALXFV010000008.1"/>
</dbReference>
<dbReference type="GO" id="GO:0016853">
    <property type="term" value="F:isomerase activity"/>
    <property type="evidence" value="ECO:0007669"/>
    <property type="project" value="UniProtKB-ARBA"/>
</dbReference>
<dbReference type="GO" id="GO:0046872">
    <property type="term" value="F:metal ion binding"/>
    <property type="evidence" value="ECO:0007669"/>
    <property type="project" value="UniProtKB-KW"/>
</dbReference>
<accession>A0ABD6B0Z7</accession>
<dbReference type="Gene3D" id="3.90.850.10">
    <property type="entry name" value="Fumarylacetoacetase-like, C-terminal domain"/>
    <property type="match status" value="1"/>
</dbReference>
<name>A0ABD6B0Z7_9EURY</name>
<feature type="domain" description="Fumarylacetoacetase-like C-terminal" evidence="2">
    <location>
        <begin position="47"/>
        <end position="243"/>
    </location>
</feature>
<comment type="caution">
    <text evidence="3">The sequence shown here is derived from an EMBL/GenBank/DDBJ whole genome shotgun (WGS) entry which is preliminary data.</text>
</comment>
<dbReference type="Proteomes" id="UP001597187">
    <property type="component" value="Unassembled WGS sequence"/>
</dbReference>
<dbReference type="SUPFAM" id="SSF56529">
    <property type="entry name" value="FAH"/>
    <property type="match status" value="1"/>
</dbReference>
<organism evidence="3 4">
    <name type="scientific">Halomarina rubra</name>
    <dbReference type="NCBI Taxonomy" id="2071873"/>
    <lineage>
        <taxon>Archaea</taxon>
        <taxon>Methanobacteriati</taxon>
        <taxon>Methanobacteriota</taxon>
        <taxon>Stenosarchaea group</taxon>
        <taxon>Halobacteria</taxon>
        <taxon>Halobacteriales</taxon>
        <taxon>Natronomonadaceae</taxon>
        <taxon>Halomarina</taxon>
    </lineage>
</organism>
<evidence type="ECO:0000313" key="4">
    <source>
        <dbReference type="Proteomes" id="UP001597187"/>
    </source>
</evidence>
<evidence type="ECO:0000313" key="3">
    <source>
        <dbReference type="EMBL" id="MFD1515518.1"/>
    </source>
</evidence>
<dbReference type="FunFam" id="3.90.850.10:FF:000002">
    <property type="entry name" value="2-hydroxyhepta-2,4-diene-1,7-dioate isomerase"/>
    <property type="match status" value="1"/>
</dbReference>
<keyword evidence="3" id="KW-0378">Hydrolase</keyword>
<gene>
    <name evidence="3" type="ORF">ACFSBT_19750</name>
</gene>
<sequence length="245" mass="26394">MRLARFRAADGTVHRGELSDDDAELVADGETFDADAVDFLAPSDPSKIVCVGRNYADHADEMGNDVPNRPLLFLKPPNTVAAHGDTLTLPSGKKRIDHEAELAVVIGERAKDVAAADAMEYVEGFTCLNDVSNRDDQDREQNWVRGKAFDQSAPMGPVLATPEEVPADAFVRARVNGELRQDGSRDQFMFSVPDLLAEITTYMTLEPGDVVSTGTPAGVGPLDDGDSVEVEVEGVGTLRNDVRVP</sequence>
<dbReference type="InterPro" id="IPR036663">
    <property type="entry name" value="Fumarylacetoacetase_C_sf"/>
</dbReference>
<proteinExistence type="predicted"/>
<reference evidence="3 4" key="1">
    <citation type="journal article" date="2019" name="Int. J. Syst. Evol. Microbiol.">
        <title>The Global Catalogue of Microorganisms (GCM) 10K type strain sequencing project: providing services to taxonomists for standard genome sequencing and annotation.</title>
        <authorList>
            <consortium name="The Broad Institute Genomics Platform"/>
            <consortium name="The Broad Institute Genome Sequencing Center for Infectious Disease"/>
            <person name="Wu L."/>
            <person name="Ma J."/>
        </authorList>
    </citation>
    <scope>NUCLEOTIDE SEQUENCE [LARGE SCALE GENOMIC DNA]</scope>
    <source>
        <strain evidence="3 4">CGMCC 1.12563</strain>
    </source>
</reference>
<dbReference type="InterPro" id="IPR011234">
    <property type="entry name" value="Fumarylacetoacetase-like_C"/>
</dbReference>
<protein>
    <submittedName>
        <fullName evidence="3">Fumarylacetoacetate hydrolase family protein</fullName>
    </submittedName>
</protein>
<dbReference type="Gene3D" id="2.30.30.370">
    <property type="entry name" value="FAH"/>
    <property type="match status" value="1"/>
</dbReference>
<evidence type="ECO:0000259" key="2">
    <source>
        <dbReference type="Pfam" id="PF01557"/>
    </source>
</evidence>
<dbReference type="EMBL" id="JBHUDC010000008">
    <property type="protein sequence ID" value="MFD1515518.1"/>
    <property type="molecule type" value="Genomic_DNA"/>
</dbReference>
<keyword evidence="4" id="KW-1185">Reference proteome</keyword>
<dbReference type="GO" id="GO:0019752">
    <property type="term" value="P:carboxylic acid metabolic process"/>
    <property type="evidence" value="ECO:0007669"/>
    <property type="project" value="UniProtKB-ARBA"/>
</dbReference>
<evidence type="ECO:0000256" key="1">
    <source>
        <dbReference type="ARBA" id="ARBA00022723"/>
    </source>
</evidence>
<dbReference type="AlphaFoldDB" id="A0ABD6B0Z7"/>
<dbReference type="Pfam" id="PF01557">
    <property type="entry name" value="FAA_hydrolase"/>
    <property type="match status" value="1"/>
</dbReference>
<dbReference type="GO" id="GO:0016787">
    <property type="term" value="F:hydrolase activity"/>
    <property type="evidence" value="ECO:0007669"/>
    <property type="project" value="UniProtKB-KW"/>
</dbReference>
<dbReference type="PANTHER" id="PTHR11820:SF7">
    <property type="entry name" value="ACYLPYRUVASE FAHD1, MITOCHONDRIAL"/>
    <property type="match status" value="1"/>
</dbReference>
<keyword evidence="1" id="KW-0479">Metal-binding</keyword>
<dbReference type="PANTHER" id="PTHR11820">
    <property type="entry name" value="ACYLPYRUVASE"/>
    <property type="match status" value="1"/>
</dbReference>